<evidence type="ECO:0000313" key="3">
    <source>
        <dbReference type="Proteomes" id="UP001501821"/>
    </source>
</evidence>
<evidence type="ECO:0000313" key="2">
    <source>
        <dbReference type="EMBL" id="GAA3806720.1"/>
    </source>
</evidence>
<keyword evidence="1" id="KW-0732">Signal</keyword>
<keyword evidence="3" id="KW-1185">Reference proteome</keyword>
<feature type="chain" id="PRO_5045235167" evidence="1">
    <location>
        <begin position="27"/>
        <end position="509"/>
    </location>
</feature>
<dbReference type="Proteomes" id="UP001501821">
    <property type="component" value="Unassembled WGS sequence"/>
</dbReference>
<organism evidence="2 3">
    <name type="scientific">Nocardioides panacisoli</name>
    <dbReference type="NCBI Taxonomy" id="627624"/>
    <lineage>
        <taxon>Bacteria</taxon>
        <taxon>Bacillati</taxon>
        <taxon>Actinomycetota</taxon>
        <taxon>Actinomycetes</taxon>
        <taxon>Propionibacteriales</taxon>
        <taxon>Nocardioidaceae</taxon>
        <taxon>Nocardioides</taxon>
    </lineage>
</organism>
<feature type="signal peptide" evidence="1">
    <location>
        <begin position="1"/>
        <end position="26"/>
    </location>
</feature>
<dbReference type="RefSeq" id="WP_344772430.1">
    <property type="nucleotide sequence ID" value="NZ_BAABAH010000002.1"/>
</dbReference>
<proteinExistence type="predicted"/>
<sequence length="509" mass="54812">MRLRLPAAALAVALGLAAVTAPTATATPRPHAPKAPASHARAAAALDRAQAVVSGHSRGKDATIALRDLWASMDALSPADRGRARALLARPTLPSAKVRCKKTICIHYTTSGKNAVSRRDVSPHNGTPDYVDLALKTVLRIHDVYVTAGYREPLPDKGKSGSSALDVFLQDDGAKGLYGYCAPDQNTPQGVYTSYSYCSFDNDFKHSQFPTNTPKTNLQVTAAHEYFHATQFSYDAYEDSWILEATATWAEDELYPDVNDNLQYLPDGPIGAPDLPLDYAQGCCHQYGDWIFFRYLTEEFNDEQGGLPSLILHLWQRLDAKAGVGPDDYSVQGIENVLADLGTSLPEQLGYFAVANRYPSLAYTEGQLYPTADATEVDVTSGAQDPAAFSRSLDHLSTATVRYVPEGLSEDNRRLQLAFDLAPTARGSFAVIAYEKTNGQVEVSGVTLDANGDANVSVGFDSDNVAGVEVTLVNAGSHYDCWTGGDFSCQGDSTDDNLAESVNALAYLS</sequence>
<evidence type="ECO:0000256" key="1">
    <source>
        <dbReference type="SAM" id="SignalP"/>
    </source>
</evidence>
<gene>
    <name evidence="2" type="ORF">GCM10022242_07180</name>
</gene>
<protein>
    <submittedName>
        <fullName evidence="2">Uncharacterized protein</fullName>
    </submittedName>
</protein>
<reference evidence="3" key="1">
    <citation type="journal article" date="2019" name="Int. J. Syst. Evol. Microbiol.">
        <title>The Global Catalogue of Microorganisms (GCM) 10K type strain sequencing project: providing services to taxonomists for standard genome sequencing and annotation.</title>
        <authorList>
            <consortium name="The Broad Institute Genomics Platform"/>
            <consortium name="The Broad Institute Genome Sequencing Center for Infectious Disease"/>
            <person name="Wu L."/>
            <person name="Ma J."/>
        </authorList>
    </citation>
    <scope>NUCLEOTIDE SEQUENCE [LARGE SCALE GENOMIC DNA]</scope>
    <source>
        <strain evidence="3">JCM 16953</strain>
    </source>
</reference>
<comment type="caution">
    <text evidence="2">The sequence shown here is derived from an EMBL/GenBank/DDBJ whole genome shotgun (WGS) entry which is preliminary data.</text>
</comment>
<dbReference type="EMBL" id="BAABAH010000002">
    <property type="protein sequence ID" value="GAA3806720.1"/>
    <property type="molecule type" value="Genomic_DNA"/>
</dbReference>
<accession>A0ABP7HXF8</accession>
<dbReference type="NCBIfam" id="NF045524">
    <property type="entry name" value="MXAN_6640_HExxH"/>
    <property type="match status" value="1"/>
</dbReference>
<name>A0ABP7HXF8_9ACTN</name>